<evidence type="ECO:0000259" key="1">
    <source>
        <dbReference type="Pfam" id="PF00535"/>
    </source>
</evidence>
<organism evidence="3">
    <name type="scientific">Erwinia billingiae (strain Eb661)</name>
    <dbReference type="NCBI Taxonomy" id="634500"/>
    <lineage>
        <taxon>Bacteria</taxon>
        <taxon>Pseudomonadati</taxon>
        <taxon>Pseudomonadota</taxon>
        <taxon>Gammaproteobacteria</taxon>
        <taxon>Enterobacterales</taxon>
        <taxon>Erwiniaceae</taxon>
        <taxon>Erwinia</taxon>
    </lineage>
</organism>
<dbReference type="RefSeq" id="WP_013202654.1">
    <property type="nucleotide sequence ID" value="NC_014306.1"/>
</dbReference>
<dbReference type="Gene3D" id="3.90.550.10">
    <property type="entry name" value="Spore Coat Polysaccharide Biosynthesis Protein SpsA, Chain A"/>
    <property type="match status" value="2"/>
</dbReference>
<dbReference type="InterPro" id="IPR029044">
    <property type="entry name" value="Nucleotide-diphossugar_trans"/>
</dbReference>
<dbReference type="PANTHER" id="PTHR43685:SF2">
    <property type="entry name" value="GLYCOSYLTRANSFERASE 2-LIKE DOMAIN-CONTAINING PROTEIN"/>
    <property type="match status" value="1"/>
</dbReference>
<dbReference type="AlphaFoldDB" id="D8MTL1"/>
<gene>
    <name evidence="2" type="ordered locus">EbC_26370</name>
</gene>
<feature type="domain" description="Glycosyltransferase 2-like" evidence="1">
    <location>
        <begin position="20"/>
        <end position="145"/>
    </location>
</feature>
<dbReference type="SUPFAM" id="SSF53448">
    <property type="entry name" value="Nucleotide-diphospho-sugar transferases"/>
    <property type="match status" value="3"/>
</dbReference>
<dbReference type="CAZy" id="GT2">
    <property type="family name" value="Glycosyltransferase Family 2"/>
</dbReference>
<dbReference type="InterPro" id="IPR050834">
    <property type="entry name" value="Glycosyltransf_2"/>
</dbReference>
<dbReference type="Gene3D" id="3.40.50.2000">
    <property type="entry name" value="Glycogen Phosphorylase B"/>
    <property type="match status" value="1"/>
</dbReference>
<feature type="domain" description="Glycosyltransferase 2-like" evidence="1">
    <location>
        <begin position="573"/>
        <end position="742"/>
    </location>
</feature>
<dbReference type="PANTHER" id="PTHR43685">
    <property type="entry name" value="GLYCOSYLTRANSFERASE"/>
    <property type="match status" value="1"/>
</dbReference>
<dbReference type="eggNOG" id="COG0438">
    <property type="taxonomic scope" value="Bacteria"/>
</dbReference>
<name>D8MTL1_ERWBE</name>
<reference evidence="2 3" key="1">
    <citation type="journal article" date="2010" name="BMC Genomics">
        <title>Genome comparison of the epiphytic bacteria Erwinia billingiae and E. tasmaniensis with the pear pathogen E. pyrifoliae.</title>
        <authorList>
            <person name="Kube M."/>
            <person name="Migdoll A.M."/>
            <person name="Gehring I."/>
            <person name="Heitmann K."/>
            <person name="Mayer Y."/>
            <person name="Kuhl H."/>
            <person name="Knaust F."/>
            <person name="Geider K."/>
            <person name="Reinhardt R."/>
        </authorList>
    </citation>
    <scope>NUCLEOTIDE SEQUENCE [LARGE SCALE GENOMIC DNA]</scope>
    <source>
        <strain evidence="2 3">Eb661</strain>
    </source>
</reference>
<evidence type="ECO:0000313" key="2">
    <source>
        <dbReference type="EMBL" id="CAX60168.1"/>
    </source>
</evidence>
<dbReference type="eggNOG" id="COG1216">
    <property type="taxonomic scope" value="Bacteria"/>
</dbReference>
<dbReference type="HOGENOM" id="CLU_002257_1_0_6"/>
<proteinExistence type="predicted"/>
<protein>
    <submittedName>
        <fullName evidence="2">O-antigen biosynthesis protein</fullName>
    </submittedName>
</protein>
<dbReference type="CDD" id="cd00761">
    <property type="entry name" value="Glyco_tranf_GTA_type"/>
    <property type="match status" value="1"/>
</dbReference>
<evidence type="ECO:0000313" key="3">
    <source>
        <dbReference type="Proteomes" id="UP000008793"/>
    </source>
</evidence>
<dbReference type="KEGG" id="ebi:EbC_26370"/>
<dbReference type="Pfam" id="PF00535">
    <property type="entry name" value="Glycos_transf_2"/>
    <property type="match status" value="2"/>
</dbReference>
<keyword evidence="3" id="KW-1185">Reference proteome</keyword>
<accession>D8MTL1</accession>
<dbReference type="EMBL" id="FP236843">
    <property type="protein sequence ID" value="CAX60168.1"/>
    <property type="molecule type" value="Genomic_DNA"/>
</dbReference>
<dbReference type="SUPFAM" id="SSF53756">
    <property type="entry name" value="UDP-Glycosyltransferase/glycogen phosphorylase"/>
    <property type="match status" value="1"/>
</dbReference>
<dbReference type="InterPro" id="IPR001173">
    <property type="entry name" value="Glyco_trans_2-like"/>
</dbReference>
<sequence>MSQPALVSIILTAQIPTWFEAALISALKQDYDHCEILVADSSGDKFIPAILTPYLNQPGHSVRHLIYDKEDEGIYEAVIQEAQGEYIKFLTDAELLEAHCVSTLLAALEAHPNCSVAASKRTRIDPKGVTVPDIVATSAFLAMPAILKGQDFLRYQATLHFSMIGELTASLLRRKHLLELVAKTDSLFEINGEKLKEVNSLIIYCQLLTQGDLVWFPAALCKIRVSEVYIQPQSREGQPHVIKNRETVFDTLRRAAWYVADTSPINMVRVAPLSDPENFTRENLSAIQYHHLNQGAFQFWLDERKLKPFQQEYLDKRDRQDPQVTQLAVVITVTKQNCALLPLTLASLVPQGSAKLQVKAILVGEVIDNIDGVVSYPATDENRLQVINGLINDHQDNWFLFIEAGNQFQSSGLIALSTTLPQVDGVLAIYADEFFTIDGEPTGIAFRPDFNLDLLLSSPKTMAQHWLFRRELLLAADGFNVNYPASAEFDLIIKMIESQGTHVVGHLAEPLLLVNLVNRAFTEDAEIIERHLNNRGYPTAKIALDSFYNYRLRYEHPSQPKVSIAILANWHLPSLISCVTSILEKTRYHHYELLIVADNEHTPERENWLKSIATVDPQNIRVLQFDSAYQHAGMANLAAGQAKGDYLAFMHCELAVTDGEWLDNLLNHGQRPEVAIVGGKQLTSQNKIRHAGYLLGTNGAAGEAFRGQDDNAPSYLGRLHLDQNYSAVSGDFMLVRKAVFEALKGFDPGHLLFDDVDFCLRARAEGYMTVWTPYSRILRPAARSNPFAGENVHSSGKLKQLEEDKLYSRWMPVIANDPAHNANLSLKSRNFDVNSDSSLSWRPAQRANLPVFMAHNADVAGCGFYRVITPFEAMQNEGIAEGRVSSTLLSLSEIGQIKPDSLIIQRRYAPAFHNWIERTGKVHDVFKVYELDDYILNVPIKHYRRSNFKQEITAQLRKSLSYFDRFVVSTEPLAEALGDMHTEIVVVPNKLPVSWWGNLKSLRNQGRKPRVGWAGGASHTGDLEMIVDVVKEFSNEVEWVFFGMCPMKLRPYVHEIHHGVDISLYPEKLASLNLDLALAPVEDNLFNRCKSNLRLMEYGSCGIPVICSDVECYRGHSMPVTRVSNRFIDWRDAIRMHLADPDASARMGAELQQIVYRDWMLTGDNVKAWAKAWSAN</sequence>
<dbReference type="STRING" id="634500.EbC_26370"/>
<dbReference type="GeneID" id="90512629"/>
<dbReference type="Proteomes" id="UP000008793">
    <property type="component" value="Chromosome"/>
</dbReference>